<reference evidence="2" key="1">
    <citation type="submission" date="2019-08" db="EMBL/GenBank/DDBJ databases">
        <authorList>
            <person name="Kucharzyk K."/>
            <person name="Murdoch R.W."/>
            <person name="Higgins S."/>
            <person name="Loffler F."/>
        </authorList>
    </citation>
    <scope>NUCLEOTIDE SEQUENCE</scope>
</reference>
<protein>
    <submittedName>
        <fullName evidence="2">Uncharacterized protein</fullName>
    </submittedName>
</protein>
<evidence type="ECO:0000313" key="2">
    <source>
        <dbReference type="EMBL" id="MPN03863.1"/>
    </source>
</evidence>
<organism evidence="2">
    <name type="scientific">bioreactor metagenome</name>
    <dbReference type="NCBI Taxonomy" id="1076179"/>
    <lineage>
        <taxon>unclassified sequences</taxon>
        <taxon>metagenomes</taxon>
        <taxon>ecological metagenomes</taxon>
    </lineage>
</organism>
<gene>
    <name evidence="2" type="ORF">SDC9_151097</name>
</gene>
<accession>A0A645ETL9</accession>
<proteinExistence type="predicted"/>
<dbReference type="EMBL" id="VSSQ01049780">
    <property type="protein sequence ID" value="MPN03863.1"/>
    <property type="molecule type" value="Genomic_DNA"/>
</dbReference>
<comment type="caution">
    <text evidence="2">The sequence shown here is derived from an EMBL/GenBank/DDBJ whole genome shotgun (WGS) entry which is preliminary data.</text>
</comment>
<sequence>MKAKQGKKLIESGLPESHGWQSQMLYHIEKEGGMDEFWSAHSIHEGSDANINYSINYDLADSLKPICSLLKEAFGDHFEDEKQTIVAPDDFEFDFRMGTHVMRKFQMIADILVNHSNNRISRFYESEMTEGRNHQDEIERLSRKIEELNHIITKEREMRYTFLHSRSWLITKPLRDIFSKLRRNKTE</sequence>
<dbReference type="AlphaFoldDB" id="A0A645ETL9"/>
<name>A0A645ETL9_9ZZZZ</name>
<evidence type="ECO:0000256" key="1">
    <source>
        <dbReference type="SAM" id="Coils"/>
    </source>
</evidence>
<feature type="coiled-coil region" evidence="1">
    <location>
        <begin position="124"/>
        <end position="158"/>
    </location>
</feature>
<keyword evidence="1" id="KW-0175">Coiled coil</keyword>